<sequence length="254" mass="27258">MKRRVFLGATGSLASVGTLAYTTREPIETLEIRFWLSERAASYDGAVDRIFEYLDALLSLEFWTLDLSFGGTVQVSTEDGARVTSRGEWPAAILSGAIGRRDITPAADVNVLVTDGQMTQAPTGYGLPHIASVGGARHIAALESLGELLSSPDADADRKIVPNRRTTRTMQILVHEIGHALGLGHDHGVSFRYGDAIVATPMLSSYAWTDDYDGDQSRCGTSYADPAGRSRKLSLAFSACARRELADYSGGITG</sequence>
<dbReference type="GO" id="GO:0008237">
    <property type="term" value="F:metallopeptidase activity"/>
    <property type="evidence" value="ECO:0007669"/>
    <property type="project" value="InterPro"/>
</dbReference>
<dbReference type="Proteomes" id="UP000434101">
    <property type="component" value="Unassembled WGS sequence"/>
</dbReference>
<evidence type="ECO:0000313" key="2">
    <source>
        <dbReference type="Proteomes" id="UP000434101"/>
    </source>
</evidence>
<dbReference type="InterPro" id="IPR024079">
    <property type="entry name" value="MetalloPept_cat_dom_sf"/>
</dbReference>
<proteinExistence type="predicted"/>
<name>A0A6B0VII4_9EURY</name>
<gene>
    <name evidence="1" type="ORF">GS429_02175</name>
</gene>
<comment type="caution">
    <text evidence="1">The sequence shown here is derived from an EMBL/GenBank/DDBJ whole genome shotgun (WGS) entry which is preliminary data.</text>
</comment>
<evidence type="ECO:0000313" key="1">
    <source>
        <dbReference type="EMBL" id="MXV60897.1"/>
    </source>
</evidence>
<protein>
    <submittedName>
        <fullName evidence="1">Peptidase M10A and M12B matrixin and adamalysin</fullName>
    </submittedName>
</protein>
<keyword evidence="2" id="KW-1185">Reference proteome</keyword>
<dbReference type="AlphaFoldDB" id="A0A6B0VII4"/>
<reference evidence="1 2" key="1">
    <citation type="submission" date="2020-01" db="EMBL/GenBank/DDBJ databases">
        <title>Natronorubrum sp. JWXQ-INN 674 isolated from Inner Mongolia Autonomous Region of China.</title>
        <authorList>
            <person name="Xue Q."/>
        </authorList>
    </citation>
    <scope>NUCLEOTIDE SEQUENCE [LARGE SCALE GENOMIC DNA]</scope>
    <source>
        <strain evidence="1 2">JWXQ-INN-674</strain>
    </source>
</reference>
<organism evidence="1 2">
    <name type="scientific">Natronorubrum halalkaliphilum</name>
    <dbReference type="NCBI Taxonomy" id="2691917"/>
    <lineage>
        <taxon>Archaea</taxon>
        <taxon>Methanobacteriati</taxon>
        <taxon>Methanobacteriota</taxon>
        <taxon>Stenosarchaea group</taxon>
        <taxon>Halobacteria</taxon>
        <taxon>Halobacteriales</taxon>
        <taxon>Natrialbaceae</taxon>
        <taxon>Natronorubrum</taxon>
    </lineage>
</organism>
<dbReference type="SUPFAM" id="SSF55486">
    <property type="entry name" value="Metalloproteases ('zincins'), catalytic domain"/>
    <property type="match status" value="1"/>
</dbReference>
<dbReference type="EMBL" id="WUYX01000009">
    <property type="protein sequence ID" value="MXV60897.1"/>
    <property type="molecule type" value="Genomic_DNA"/>
</dbReference>
<dbReference type="RefSeq" id="WP_328821197.1">
    <property type="nucleotide sequence ID" value="NZ_WUYX01000009.1"/>
</dbReference>
<dbReference type="Gene3D" id="3.40.390.10">
    <property type="entry name" value="Collagenase (Catalytic Domain)"/>
    <property type="match status" value="1"/>
</dbReference>
<accession>A0A6B0VII4</accession>